<evidence type="ECO:0000313" key="3">
    <source>
        <dbReference type="Proteomes" id="UP000294933"/>
    </source>
</evidence>
<dbReference type="InterPro" id="IPR052389">
    <property type="entry name" value="Sec_Metab_Biosynth-Assoc"/>
</dbReference>
<dbReference type="Proteomes" id="UP000294933">
    <property type="component" value="Unassembled WGS sequence"/>
</dbReference>
<dbReference type="InterPro" id="IPR042171">
    <property type="entry name" value="Acyl-CoA_hotdog"/>
</dbReference>
<accession>A0A4Y7Q6V1</accession>
<dbReference type="VEuPathDB" id="FungiDB:BD410DRAFT_721555"/>
<dbReference type="PANTHER" id="PTHR38110">
    <property type="entry name" value="CHROMOSOME 23, WHOLE GENOME SHOTGUN SEQUENCE"/>
    <property type="match status" value="1"/>
</dbReference>
<dbReference type="AlphaFoldDB" id="A0A4Y7Q6V1"/>
<reference evidence="2 3" key="1">
    <citation type="submission" date="2018-06" db="EMBL/GenBank/DDBJ databases">
        <title>A transcriptomic atlas of mushroom development highlights an independent origin of complex multicellularity.</title>
        <authorList>
            <consortium name="DOE Joint Genome Institute"/>
            <person name="Krizsan K."/>
            <person name="Almasi E."/>
            <person name="Merenyi Z."/>
            <person name="Sahu N."/>
            <person name="Viragh M."/>
            <person name="Koszo T."/>
            <person name="Mondo S."/>
            <person name="Kiss B."/>
            <person name="Balint B."/>
            <person name="Kues U."/>
            <person name="Barry K."/>
            <person name="Hegedus J.C."/>
            <person name="Henrissat B."/>
            <person name="Johnson J."/>
            <person name="Lipzen A."/>
            <person name="Ohm R."/>
            <person name="Nagy I."/>
            <person name="Pangilinan J."/>
            <person name="Yan J."/>
            <person name="Xiong Y."/>
            <person name="Grigoriev I.V."/>
            <person name="Hibbett D.S."/>
            <person name="Nagy L.G."/>
        </authorList>
    </citation>
    <scope>NUCLEOTIDE SEQUENCE [LARGE SCALE GENOMIC DNA]</scope>
    <source>
        <strain evidence="2 3">SZMC22713</strain>
    </source>
</reference>
<proteinExistence type="predicted"/>
<protein>
    <recommendedName>
        <fullName evidence="1">Acyl-CoA thioesterase-like N-terminal HotDog domain-containing protein</fullName>
    </recommendedName>
</protein>
<dbReference type="EMBL" id="ML170171">
    <property type="protein sequence ID" value="TDL23165.1"/>
    <property type="molecule type" value="Genomic_DNA"/>
</dbReference>
<name>A0A4Y7Q6V1_9AGAM</name>
<evidence type="ECO:0000259" key="1">
    <source>
        <dbReference type="Pfam" id="PF13622"/>
    </source>
</evidence>
<dbReference type="InterPro" id="IPR049449">
    <property type="entry name" value="TesB_ACOT8-like_N"/>
</dbReference>
<dbReference type="STRING" id="50990.A0A4Y7Q6V1"/>
<feature type="non-terminal residue" evidence="2">
    <location>
        <position position="1"/>
    </location>
</feature>
<dbReference type="SUPFAM" id="SSF54637">
    <property type="entry name" value="Thioesterase/thiol ester dehydrase-isomerase"/>
    <property type="match status" value="1"/>
</dbReference>
<dbReference type="PANTHER" id="PTHR38110:SF1">
    <property type="entry name" value="THIOESTERASE DOMAIN-CONTAINING PROTEIN"/>
    <property type="match status" value="1"/>
</dbReference>
<evidence type="ECO:0000313" key="2">
    <source>
        <dbReference type="EMBL" id="TDL23165.1"/>
    </source>
</evidence>
<dbReference type="Pfam" id="PF13622">
    <property type="entry name" value="4HBT_3"/>
    <property type="match status" value="1"/>
</dbReference>
<dbReference type="Gene3D" id="2.40.160.210">
    <property type="entry name" value="Acyl-CoA thioesterase, double hotdog domain"/>
    <property type="match status" value="1"/>
</dbReference>
<gene>
    <name evidence="2" type="ORF">BD410DRAFT_721555</name>
</gene>
<dbReference type="InterPro" id="IPR029069">
    <property type="entry name" value="HotDog_dom_sf"/>
</dbReference>
<dbReference type="OrthoDB" id="2532955at2759"/>
<sequence length="302" mass="33048">GFALALVIEACIAHQRQERSANGIGKSRHPDPIHVSAHFLRTTAANAKFEVRVQTIKVGRGFTNVVGELMQKGLNTITAHIIFGVLSNTAEPGVPALTLAPPSPYARRIPLNVHPSRATPTVMTRPWNFKHHVGMAEDASIAARNTRTGDESDKEDERTSGMEWGAWFELTGKGERITPASLAFFGDIFKSLPELIPKEERKGLGISWFPTMTMAIEFKAPIPTASSGKYSSRTVGLYHNGKFLHDPQGRHDAYVEVWTAPSEIGCGGEEEGWKGEQRCLAVATQMGLTVPVEVNLRRASKL</sequence>
<keyword evidence="3" id="KW-1185">Reference proteome</keyword>
<organism evidence="2 3">
    <name type="scientific">Rickenella mellea</name>
    <dbReference type="NCBI Taxonomy" id="50990"/>
    <lineage>
        <taxon>Eukaryota</taxon>
        <taxon>Fungi</taxon>
        <taxon>Dikarya</taxon>
        <taxon>Basidiomycota</taxon>
        <taxon>Agaricomycotina</taxon>
        <taxon>Agaricomycetes</taxon>
        <taxon>Hymenochaetales</taxon>
        <taxon>Rickenellaceae</taxon>
        <taxon>Rickenella</taxon>
    </lineage>
</organism>
<feature type="domain" description="Acyl-CoA thioesterase-like N-terminal HotDog" evidence="1">
    <location>
        <begin position="1"/>
        <end position="84"/>
    </location>
</feature>